<proteinExistence type="predicted"/>
<feature type="chain" id="PRO_5012177915" evidence="1">
    <location>
        <begin position="27"/>
        <end position="186"/>
    </location>
</feature>
<comment type="caution">
    <text evidence="2">The sequence shown here is derived from an EMBL/GenBank/DDBJ whole genome shotgun (WGS) entry which is preliminary data.</text>
</comment>
<keyword evidence="3" id="KW-1185">Reference proteome</keyword>
<organism evidence="2 3">
    <name type="scientific">Pseudomonas moraviensis</name>
    <dbReference type="NCBI Taxonomy" id="321662"/>
    <lineage>
        <taxon>Bacteria</taxon>
        <taxon>Pseudomonadati</taxon>
        <taxon>Pseudomonadota</taxon>
        <taxon>Gammaproteobacteria</taxon>
        <taxon>Pseudomonadales</taxon>
        <taxon>Pseudomonadaceae</taxon>
        <taxon>Pseudomonas</taxon>
    </lineage>
</organism>
<dbReference type="AlphaFoldDB" id="A0A2A2PMU8"/>
<gene>
    <name evidence="2" type="ORF">CKQ80_17360</name>
</gene>
<evidence type="ECO:0000313" key="3">
    <source>
        <dbReference type="Proteomes" id="UP000217830"/>
    </source>
</evidence>
<protein>
    <submittedName>
        <fullName evidence="2">Uncharacterized protein</fullName>
    </submittedName>
</protein>
<evidence type="ECO:0000256" key="1">
    <source>
        <dbReference type="SAM" id="SignalP"/>
    </source>
</evidence>
<sequence>MSSFFKLNQFAVLLTVLLTATTSALADEPKLVGDWWIIYGNGIPHKNIMYVADSTSVVPSKHTKGAKLVAVTLVYEEPGKPMIDAYNLEVQCSTNKVRMLNGQSVDRIAYMMRNLKVNDQWQQPKEFWVQRTSEFVCSPAKKDMIALGKMEYLQMIQGMQQMFFKLAPIQEKGQMMDNLDSILGNK</sequence>
<dbReference type="Proteomes" id="UP000217830">
    <property type="component" value="Unassembled WGS sequence"/>
</dbReference>
<evidence type="ECO:0000313" key="2">
    <source>
        <dbReference type="EMBL" id="PAW56996.1"/>
    </source>
</evidence>
<feature type="signal peptide" evidence="1">
    <location>
        <begin position="1"/>
        <end position="26"/>
    </location>
</feature>
<name>A0A2A2PMU8_9PSED</name>
<dbReference type="RefSeq" id="WP_095668212.1">
    <property type="nucleotide sequence ID" value="NZ_NRSS01000003.1"/>
</dbReference>
<accession>A0A2A2PMU8</accession>
<dbReference type="EMBL" id="NRST01000001">
    <property type="protein sequence ID" value="PAW56996.1"/>
    <property type="molecule type" value="Genomic_DNA"/>
</dbReference>
<reference evidence="2 3" key="1">
    <citation type="submission" date="2017-08" db="EMBL/GenBank/DDBJ databases">
        <title>Draft Genome Sequence of Pseudomonas moraviensis TYU6, isolated from Taxus cuspidata by using PacBio Single-Molecule Real-Time Technology.</title>
        <authorList>
            <person name="Baek K.-H."/>
            <person name="Mishra A.K."/>
        </authorList>
    </citation>
    <scope>NUCLEOTIDE SEQUENCE [LARGE SCALE GENOMIC DNA]</scope>
    <source>
        <strain evidence="2 3">TYU6</strain>
    </source>
</reference>
<keyword evidence="1" id="KW-0732">Signal</keyword>